<gene>
    <name evidence="3" type="ORF">Xseb_04650</name>
</gene>
<evidence type="ECO:0000313" key="3">
    <source>
        <dbReference type="EMBL" id="MBZ3923052.1"/>
    </source>
</evidence>
<dbReference type="InterPro" id="IPR019282">
    <property type="entry name" value="Glycoamylase-like_cons_dom"/>
</dbReference>
<dbReference type="RefSeq" id="WP_089112328.1">
    <property type="nucleotide sequence ID" value="NZ_LOKL01000013.1"/>
</dbReference>
<feature type="region of interest" description="Disordered" evidence="1">
    <location>
        <begin position="491"/>
        <end position="539"/>
    </location>
</feature>
<evidence type="ECO:0000259" key="2">
    <source>
        <dbReference type="Pfam" id="PF10091"/>
    </source>
</evidence>
<feature type="domain" description="Glycoamylase-like" evidence="2">
    <location>
        <begin position="231"/>
        <end position="478"/>
    </location>
</feature>
<dbReference type="Pfam" id="PF10091">
    <property type="entry name" value="Glycoamylase"/>
    <property type="match status" value="1"/>
</dbReference>
<dbReference type="InterPro" id="IPR016883">
    <property type="entry name" value="UCP028431"/>
</dbReference>
<reference evidence="3" key="1">
    <citation type="submission" date="2015-12" db="EMBL/GenBank/DDBJ databases">
        <authorList>
            <person name="Bansal K."/>
            <person name="Midha S."/>
            <person name="Patil P.B."/>
        </authorList>
    </citation>
    <scope>NUCLEOTIDE SEQUENCE</scope>
    <source>
        <strain evidence="3">LMG867</strain>
    </source>
</reference>
<evidence type="ECO:0000256" key="1">
    <source>
        <dbReference type="SAM" id="MobiDB-lite"/>
    </source>
</evidence>
<dbReference type="PIRSF" id="PIRSF028431">
    <property type="entry name" value="UCP028431"/>
    <property type="match status" value="1"/>
</dbReference>
<protein>
    <recommendedName>
        <fullName evidence="2">Glycoamylase-like domain-containing protein</fullName>
    </recommendedName>
</protein>
<dbReference type="Proteomes" id="UP000825388">
    <property type="component" value="Unassembled WGS sequence"/>
</dbReference>
<dbReference type="PROSITE" id="PS51257">
    <property type="entry name" value="PROKAR_LIPOPROTEIN"/>
    <property type="match status" value="1"/>
</dbReference>
<sequence>MDRGNTSRWLTIPLLLGALVVASCKQAEEPKVAEQKAPVKVILVEAQLPPKPVKPPLPPLFSDIERRTFQFFWDTTNEVNGLSPDRFPSRPFASIASVGFALTAYPIGIENGWVSRNQAIDRTLTTLKFFRDAPMGPQKTGRAGYKGFYYHFLDMQQGNRYDSWVELSSVDTALLMMGVLFTQSYYDGEDPREKEIRQIADTLYKRVDWRWLQQRAPLISMGWFPESGFINHDWMGYNEAMMLYILALGSPTHGVDPDAWTSWTRTYNNDWGVYQGQEYLSFGPLFGHQYSHVWIDFRDIQDQYMRERGIDYFLNSRRATLAQRDYAIDNPMKWKDYGENVWGLTASDGPQNTSQEYRGEQRQFRHYSSRGAGLRENFDDGTIVPSAAISSIVFAPEVVIPATEEMHKRYGDFLYSSYGFLDSFNPSFNYDIPLKTGRMVPDRGWVASDYIAIDQGPILAMIANYQNEFVWNVMKKNPYIRAGLERAGFTGGWLTPEGEPQPAPQKDEQKAAARALGMAESRAAAAQAQQDPSQRQKPE</sequence>
<dbReference type="EMBL" id="LOKL01000013">
    <property type="protein sequence ID" value="MBZ3923052.1"/>
    <property type="molecule type" value="Genomic_DNA"/>
</dbReference>
<dbReference type="Gene3D" id="1.50.10.140">
    <property type="match status" value="1"/>
</dbReference>
<comment type="caution">
    <text evidence="3">The sequence shown here is derived from an EMBL/GenBank/DDBJ whole genome shotgun (WGS) entry which is preliminary data.</text>
</comment>
<accession>A0AAW4RIH4</accession>
<evidence type="ECO:0000313" key="4">
    <source>
        <dbReference type="Proteomes" id="UP000825388"/>
    </source>
</evidence>
<name>A0AAW4RIH4_XANCI</name>
<organism evidence="3 4">
    <name type="scientific">Xanthomonas citri pv. sesbaniae</name>
    <dbReference type="NCBI Taxonomy" id="473425"/>
    <lineage>
        <taxon>Bacteria</taxon>
        <taxon>Pseudomonadati</taxon>
        <taxon>Pseudomonadota</taxon>
        <taxon>Gammaproteobacteria</taxon>
        <taxon>Lysobacterales</taxon>
        <taxon>Lysobacteraceae</taxon>
        <taxon>Xanthomonas</taxon>
    </lineage>
</organism>
<proteinExistence type="predicted"/>
<dbReference type="AlphaFoldDB" id="A0AAW4RIH4"/>